<dbReference type="EMBL" id="JBEHZE010000001">
    <property type="protein sequence ID" value="MEX6633589.1"/>
    <property type="molecule type" value="Genomic_DNA"/>
</dbReference>
<evidence type="ECO:0000313" key="3">
    <source>
        <dbReference type="EMBL" id="MEX6633589.1"/>
    </source>
</evidence>
<reference evidence="3 4" key="1">
    <citation type="submission" date="2024-05" db="EMBL/GenBank/DDBJ databases">
        <title>Three bacterial strains, DH-69, EH-24, and ECK-19 isolated from coastal sediments.</title>
        <authorList>
            <person name="Ye Y.-Q."/>
            <person name="Du Z.-J."/>
        </authorList>
    </citation>
    <scope>NUCLEOTIDE SEQUENCE [LARGE SCALE GENOMIC DNA]</scope>
    <source>
        <strain evidence="3 4">ECK-19</strain>
    </source>
</reference>
<keyword evidence="1" id="KW-0472">Membrane</keyword>
<dbReference type="InterPro" id="IPR052336">
    <property type="entry name" value="MlaD_Phospholipid_Transporter"/>
</dbReference>
<feature type="transmembrane region" description="Helical" evidence="1">
    <location>
        <begin position="6"/>
        <end position="27"/>
    </location>
</feature>
<evidence type="ECO:0000259" key="2">
    <source>
        <dbReference type="Pfam" id="PF02470"/>
    </source>
</evidence>
<keyword evidence="4" id="KW-1185">Reference proteome</keyword>
<dbReference type="Pfam" id="PF02470">
    <property type="entry name" value="MlaD"/>
    <property type="match status" value="1"/>
</dbReference>
<protein>
    <submittedName>
        <fullName evidence="3">MlaD family protein</fullName>
    </submittedName>
</protein>
<sequence length="165" mass="17009">MSRAGFFETIIGVAVIAVAAAFMAYAYGASGKAMGRDQYRVDAVFGKVDGVTIGSDVRIAGVKVGSVSSNALDLRTYEANVELAINGGIMIPEDSIAKVVSDGILGGAHIAIEPGAAEEMLREGDKITITQGSVDLLGLAVQAFTSQASGGKDREKPEVDPLGEF</sequence>
<dbReference type="InterPro" id="IPR003399">
    <property type="entry name" value="Mce/MlaD"/>
</dbReference>
<organism evidence="3 4">
    <name type="scientific">Hyphococcus lacteus</name>
    <dbReference type="NCBI Taxonomy" id="3143536"/>
    <lineage>
        <taxon>Bacteria</taxon>
        <taxon>Pseudomonadati</taxon>
        <taxon>Pseudomonadota</taxon>
        <taxon>Alphaproteobacteria</taxon>
        <taxon>Parvularculales</taxon>
        <taxon>Parvularculaceae</taxon>
        <taxon>Hyphococcus</taxon>
    </lineage>
</organism>
<feature type="domain" description="Mce/MlaD" evidence="2">
    <location>
        <begin position="38"/>
        <end position="115"/>
    </location>
</feature>
<evidence type="ECO:0000256" key="1">
    <source>
        <dbReference type="SAM" id="Phobius"/>
    </source>
</evidence>
<keyword evidence="1" id="KW-0812">Transmembrane</keyword>
<proteinExistence type="predicted"/>
<dbReference type="Proteomes" id="UP001560685">
    <property type="component" value="Unassembled WGS sequence"/>
</dbReference>
<accession>A0ABV3Z464</accession>
<evidence type="ECO:0000313" key="4">
    <source>
        <dbReference type="Proteomes" id="UP001560685"/>
    </source>
</evidence>
<gene>
    <name evidence="3" type="ORF">ABFZ84_08500</name>
</gene>
<comment type="caution">
    <text evidence="3">The sequence shown here is derived from an EMBL/GenBank/DDBJ whole genome shotgun (WGS) entry which is preliminary data.</text>
</comment>
<dbReference type="PANTHER" id="PTHR33371">
    <property type="entry name" value="INTERMEMBRANE PHOSPHOLIPID TRANSPORT SYSTEM BINDING PROTEIN MLAD-RELATED"/>
    <property type="match status" value="1"/>
</dbReference>
<dbReference type="RefSeq" id="WP_369313563.1">
    <property type="nucleotide sequence ID" value="NZ_JBEHZE010000001.1"/>
</dbReference>
<keyword evidence="1" id="KW-1133">Transmembrane helix</keyword>
<name>A0ABV3Z464_9PROT</name>
<dbReference type="PANTHER" id="PTHR33371:SF4">
    <property type="entry name" value="INTERMEMBRANE PHOSPHOLIPID TRANSPORT SYSTEM BINDING PROTEIN MLAD"/>
    <property type="match status" value="1"/>
</dbReference>